<dbReference type="InterPro" id="IPR027417">
    <property type="entry name" value="P-loop_NTPase"/>
</dbReference>
<comment type="caution">
    <text evidence="3">The sequence shown here is derived from an EMBL/GenBank/DDBJ whole genome shotgun (WGS) entry which is preliminary data.</text>
</comment>
<dbReference type="InterPro" id="IPR041682">
    <property type="entry name" value="AAA_14"/>
</dbReference>
<evidence type="ECO:0000259" key="2">
    <source>
        <dbReference type="Pfam" id="PF13635"/>
    </source>
</evidence>
<dbReference type="EMBL" id="ACJN02000002">
    <property type="protein sequence ID" value="EFI34374.1"/>
    <property type="molecule type" value="Genomic_DNA"/>
</dbReference>
<sequence length="408" mass="45165">MPRVLESLTDTPVVLIHGPRQCGKTTLARLVGDARGFTYLSFDDDVQRSAAQFDPVGYVADLPEQVILDEVQRVPELFTSLKAVVDERRKPGRFILTGSAHVLMVPRLADSLAGRMAILRLHPLSRAEIAGKPAAFLNALFGRGFRIGVFGRRQGRVLAEHITAGGYPAALSRTTARRRTAWYRDYIDTLVQRDVLDLTRISRLDVMPRLLEMAAGQTARLINVSDMASPFQVSRPTIREYLTLLSRIFLLEELPPWHSNRLSRLIKTPKLHLGDPGLACALLGVDAGSLWQDRALFGQLLETFILQELRRQAGWQEDDISFSHFRDKDNNEVDMVLESGGKLAGIEVKAGSTVTSSDFNGLQKLQRAAEKSFTAGVVLYDGDSVVPFGKDLYAVPISCLWGGSGFVH</sequence>
<organism evidence="3 4">
    <name type="scientific">Desulfonatronospira thiodismutans ASO3-1</name>
    <dbReference type="NCBI Taxonomy" id="555779"/>
    <lineage>
        <taxon>Bacteria</taxon>
        <taxon>Pseudomonadati</taxon>
        <taxon>Thermodesulfobacteriota</taxon>
        <taxon>Desulfovibrionia</taxon>
        <taxon>Desulfovibrionales</taxon>
        <taxon>Desulfonatronovibrionaceae</taxon>
        <taxon>Desulfonatronospira</taxon>
    </lineage>
</organism>
<gene>
    <name evidence="3" type="ORF">Dthio_PD1726</name>
</gene>
<dbReference type="eggNOG" id="COG1373">
    <property type="taxonomic scope" value="Bacteria"/>
</dbReference>
<dbReference type="AlphaFoldDB" id="D6SNP8"/>
<dbReference type="InterPro" id="IPR025420">
    <property type="entry name" value="DUF4143"/>
</dbReference>
<dbReference type="Pfam" id="PF13635">
    <property type="entry name" value="DUF4143"/>
    <property type="match status" value="1"/>
</dbReference>
<evidence type="ECO:0000259" key="1">
    <source>
        <dbReference type="Pfam" id="PF13173"/>
    </source>
</evidence>
<feature type="domain" description="DUF4143" evidence="2">
    <location>
        <begin position="192"/>
        <end position="351"/>
    </location>
</feature>
<dbReference type="Gene3D" id="3.40.50.300">
    <property type="entry name" value="P-loop containing nucleotide triphosphate hydrolases"/>
    <property type="match status" value="1"/>
</dbReference>
<dbReference type="PANTHER" id="PTHR43566">
    <property type="entry name" value="CONSERVED PROTEIN"/>
    <property type="match status" value="1"/>
</dbReference>
<feature type="domain" description="AAA" evidence="1">
    <location>
        <begin position="11"/>
        <end position="129"/>
    </location>
</feature>
<dbReference type="Pfam" id="PF13173">
    <property type="entry name" value="AAA_14"/>
    <property type="match status" value="1"/>
</dbReference>
<reference evidence="3" key="1">
    <citation type="submission" date="2010-05" db="EMBL/GenBank/DDBJ databases">
        <title>The draft genome of Desulfonatronospira thiodismutans ASO3-1.</title>
        <authorList>
            <consortium name="US DOE Joint Genome Institute (JGI-PGF)"/>
            <person name="Lucas S."/>
            <person name="Copeland A."/>
            <person name="Lapidus A."/>
            <person name="Cheng J.-F."/>
            <person name="Bruce D."/>
            <person name="Goodwin L."/>
            <person name="Pitluck S."/>
            <person name="Chertkov O."/>
            <person name="Brettin T."/>
            <person name="Detter J.C."/>
            <person name="Han C."/>
            <person name="Land M.L."/>
            <person name="Hauser L."/>
            <person name="Kyrpides N."/>
            <person name="Mikhailova N."/>
            <person name="Muyzer G."/>
            <person name="Woyke T."/>
        </authorList>
    </citation>
    <scope>NUCLEOTIDE SEQUENCE [LARGE SCALE GENOMIC DNA]</scope>
    <source>
        <strain evidence="3">ASO3-1</strain>
    </source>
</reference>
<keyword evidence="4" id="KW-1185">Reference proteome</keyword>
<evidence type="ECO:0000313" key="3">
    <source>
        <dbReference type="EMBL" id="EFI34374.1"/>
    </source>
</evidence>
<accession>D6SNP8</accession>
<dbReference type="Proteomes" id="UP000005496">
    <property type="component" value="Unassembled WGS sequence"/>
</dbReference>
<evidence type="ECO:0000313" key="4">
    <source>
        <dbReference type="Proteomes" id="UP000005496"/>
    </source>
</evidence>
<name>D6SNP8_9BACT</name>
<protein>
    <submittedName>
        <fullName evidence="3">AAA family ATPase</fullName>
    </submittedName>
</protein>
<dbReference type="PANTHER" id="PTHR43566:SF2">
    <property type="entry name" value="DUF4143 DOMAIN-CONTAINING PROTEIN"/>
    <property type="match status" value="1"/>
</dbReference>
<dbReference type="SUPFAM" id="SSF52540">
    <property type="entry name" value="P-loop containing nucleoside triphosphate hydrolases"/>
    <property type="match status" value="1"/>
</dbReference>
<proteinExistence type="predicted"/>